<sequence length="404" mass="47629">MAFRRPHPRQRRTCEEYKAELEEENYHLRSELQAEVDSNCQNEKQIRELERECVRCEQEIQTLNGEIERLENASKEEIAELKSEISSLKKQLYQAKKDIRDNEKHISSIESLLVDSEEQVEKLRCWIRTISSRKNSPERGNSPDLYNSDDNMATIAELVDAIDGFVDNRATTRDILINQIKGATRQIRIENSNLQRDLREVRRARTQLQNDLGREQRRRYDAEAERDNEIIRRQNAERVEQMAIADLHQLRTNGRNQINRMLDRMARKQARIGTLVQEKFALQLLYQRNAHHLQRSRGDIGLLEFNRDRLYERYEKWKNKTQAERQNILNLQGQIFVLQNNLPHIGMAGYAPKRFSGRADEDIDEFIKDYRLYLTAANITTANAGGKQRALELFWSCLTDETSR</sequence>
<feature type="coiled-coil region" evidence="1">
    <location>
        <begin position="46"/>
        <end position="98"/>
    </location>
</feature>
<dbReference type="VEuPathDB" id="FungiDB:FUN_019881"/>
<dbReference type="VEuPathDB" id="FungiDB:RhiirFUN_022071"/>
<feature type="coiled-coil region" evidence="1">
    <location>
        <begin position="184"/>
        <end position="218"/>
    </location>
</feature>
<gene>
    <name evidence="2" type="ORF">RhiirA1_492027</name>
</gene>
<organism evidence="2 3">
    <name type="scientific">Rhizophagus irregularis</name>
    <dbReference type="NCBI Taxonomy" id="588596"/>
    <lineage>
        <taxon>Eukaryota</taxon>
        <taxon>Fungi</taxon>
        <taxon>Fungi incertae sedis</taxon>
        <taxon>Mucoromycota</taxon>
        <taxon>Glomeromycotina</taxon>
        <taxon>Glomeromycetes</taxon>
        <taxon>Glomerales</taxon>
        <taxon>Glomeraceae</taxon>
        <taxon>Rhizophagus</taxon>
    </lineage>
</organism>
<proteinExistence type="predicted"/>
<reference evidence="2 3" key="1">
    <citation type="submission" date="2017-10" db="EMBL/GenBank/DDBJ databases">
        <title>Extensive intraspecific genome diversity in a model arbuscular mycorrhizal fungus.</title>
        <authorList>
            <person name="Chen E.C.H."/>
            <person name="Morin E."/>
            <person name="Baudet D."/>
            <person name="Noel J."/>
            <person name="Ndikumana S."/>
            <person name="Charron P."/>
            <person name="St-Onge C."/>
            <person name="Giorgi J."/>
            <person name="Grigoriev I.V."/>
            <person name="Roux C."/>
            <person name="Martin F.M."/>
            <person name="Corradi N."/>
        </authorList>
    </citation>
    <scope>NUCLEOTIDE SEQUENCE [LARGE SCALE GENOMIC DNA]</scope>
    <source>
        <strain evidence="2 3">A1</strain>
    </source>
</reference>
<dbReference type="EMBL" id="LLXH01001253">
    <property type="protein sequence ID" value="PKC59834.1"/>
    <property type="molecule type" value="Genomic_DNA"/>
</dbReference>
<dbReference type="Proteomes" id="UP000232688">
    <property type="component" value="Unassembled WGS sequence"/>
</dbReference>
<dbReference type="AlphaFoldDB" id="A0A2N0R949"/>
<reference evidence="2 3" key="2">
    <citation type="submission" date="2017-10" db="EMBL/GenBank/DDBJ databases">
        <title>Genome analyses suggest a sexual origin of heterokaryosis in a supposedly ancient asexual fungus.</title>
        <authorList>
            <person name="Corradi N."/>
            <person name="Sedzielewska K."/>
            <person name="Noel J."/>
            <person name="Charron P."/>
            <person name="Farinelli L."/>
            <person name="Marton T."/>
            <person name="Kruger M."/>
            <person name="Pelin A."/>
            <person name="Brachmann A."/>
            <person name="Corradi N."/>
        </authorList>
    </citation>
    <scope>NUCLEOTIDE SEQUENCE [LARGE SCALE GENOMIC DNA]</scope>
    <source>
        <strain evidence="2 3">A1</strain>
    </source>
</reference>
<evidence type="ECO:0000256" key="1">
    <source>
        <dbReference type="SAM" id="Coils"/>
    </source>
</evidence>
<evidence type="ECO:0000313" key="3">
    <source>
        <dbReference type="Proteomes" id="UP000232688"/>
    </source>
</evidence>
<name>A0A2N0R949_9GLOM</name>
<dbReference type="VEuPathDB" id="FungiDB:RhiirA1_492027"/>
<comment type="caution">
    <text evidence="2">The sequence shown here is derived from an EMBL/GenBank/DDBJ whole genome shotgun (WGS) entry which is preliminary data.</text>
</comment>
<accession>A0A2N0R949</accession>
<keyword evidence="1" id="KW-0175">Coiled coil</keyword>
<protein>
    <submittedName>
        <fullName evidence="2">Uncharacterized protein</fullName>
    </submittedName>
</protein>
<dbReference type="Gene3D" id="1.10.287.1490">
    <property type="match status" value="1"/>
</dbReference>
<evidence type="ECO:0000313" key="2">
    <source>
        <dbReference type="EMBL" id="PKC59834.1"/>
    </source>
</evidence>